<evidence type="ECO:0000259" key="2">
    <source>
        <dbReference type="PROSITE" id="PS51736"/>
    </source>
</evidence>
<evidence type="ECO:0000256" key="1">
    <source>
        <dbReference type="SAM" id="MobiDB-lite"/>
    </source>
</evidence>
<dbReference type="InterPro" id="IPR006119">
    <property type="entry name" value="Resolv_N"/>
</dbReference>
<dbReference type="GO" id="GO:0003677">
    <property type="term" value="F:DNA binding"/>
    <property type="evidence" value="ECO:0007669"/>
    <property type="project" value="InterPro"/>
</dbReference>
<dbReference type="SMART" id="SM00857">
    <property type="entry name" value="Resolvase"/>
    <property type="match status" value="1"/>
</dbReference>
<feature type="domain" description="Recombinase" evidence="3">
    <location>
        <begin position="182"/>
        <end position="289"/>
    </location>
</feature>
<dbReference type="Proteomes" id="UP000482960">
    <property type="component" value="Unassembled WGS sequence"/>
</dbReference>
<dbReference type="Pfam" id="PF13408">
    <property type="entry name" value="Zn_ribbon_recom"/>
    <property type="match status" value="1"/>
</dbReference>
<dbReference type="InterPro" id="IPR036162">
    <property type="entry name" value="Resolvase-like_N_sf"/>
</dbReference>
<dbReference type="InterPro" id="IPR011109">
    <property type="entry name" value="DNA_bind_recombinase_dom"/>
</dbReference>
<name>A0A6V8L6K0_9ACTN</name>
<dbReference type="PANTHER" id="PTHR30461">
    <property type="entry name" value="DNA-INVERTASE FROM LAMBDOID PROPHAGE"/>
    <property type="match status" value="1"/>
</dbReference>
<dbReference type="GO" id="GO:0000150">
    <property type="term" value="F:DNA strand exchange activity"/>
    <property type="evidence" value="ECO:0007669"/>
    <property type="project" value="InterPro"/>
</dbReference>
<reference evidence="4 5" key="2">
    <citation type="submission" date="2020-03" db="EMBL/GenBank/DDBJ databases">
        <authorList>
            <person name="Ichikawa N."/>
            <person name="Kimura A."/>
            <person name="Kitahashi Y."/>
            <person name="Uohara A."/>
        </authorList>
    </citation>
    <scope>NUCLEOTIDE SEQUENCE [LARGE SCALE GENOMIC DNA]</scope>
    <source>
        <strain evidence="4 5">NBRC 108638</strain>
    </source>
</reference>
<accession>A0A6V8L6K0</accession>
<reference evidence="4 5" key="1">
    <citation type="submission" date="2020-03" db="EMBL/GenBank/DDBJ databases">
        <title>Whole genome shotgun sequence of Phytohabitans rumicis NBRC 108638.</title>
        <authorList>
            <person name="Komaki H."/>
            <person name="Tamura T."/>
        </authorList>
    </citation>
    <scope>NUCLEOTIDE SEQUENCE [LARGE SCALE GENOMIC DNA]</scope>
    <source>
        <strain evidence="4 5">NBRC 108638</strain>
    </source>
</reference>
<evidence type="ECO:0000313" key="4">
    <source>
        <dbReference type="EMBL" id="GFJ90279.1"/>
    </source>
</evidence>
<evidence type="ECO:0000313" key="5">
    <source>
        <dbReference type="Proteomes" id="UP000482960"/>
    </source>
</evidence>
<dbReference type="PROSITE" id="PS51736">
    <property type="entry name" value="RECOMBINASES_3"/>
    <property type="match status" value="1"/>
</dbReference>
<keyword evidence="5" id="KW-1185">Reference proteome</keyword>
<dbReference type="EMBL" id="BLPG01000001">
    <property type="protein sequence ID" value="GFJ90279.1"/>
    <property type="molecule type" value="Genomic_DNA"/>
</dbReference>
<dbReference type="CDD" id="cd03768">
    <property type="entry name" value="SR_ResInv"/>
    <property type="match status" value="1"/>
</dbReference>
<dbReference type="Pfam" id="PF00239">
    <property type="entry name" value="Resolvase"/>
    <property type="match status" value="1"/>
</dbReference>
<dbReference type="InterPro" id="IPR025827">
    <property type="entry name" value="Zn_ribbon_recom_dom"/>
</dbReference>
<dbReference type="Pfam" id="PF07508">
    <property type="entry name" value="Recombinase"/>
    <property type="match status" value="1"/>
</dbReference>
<dbReference type="AlphaFoldDB" id="A0A6V8L6K0"/>
<feature type="region of interest" description="Disordered" evidence="1">
    <location>
        <begin position="524"/>
        <end position="554"/>
    </location>
</feature>
<organism evidence="4 5">
    <name type="scientific">Phytohabitans rumicis</name>
    <dbReference type="NCBI Taxonomy" id="1076125"/>
    <lineage>
        <taxon>Bacteria</taxon>
        <taxon>Bacillati</taxon>
        <taxon>Actinomycetota</taxon>
        <taxon>Actinomycetes</taxon>
        <taxon>Micromonosporales</taxon>
        <taxon>Micromonosporaceae</taxon>
    </lineage>
</organism>
<feature type="domain" description="Resolvase/invertase-type recombinase catalytic" evidence="2">
    <location>
        <begin position="28"/>
        <end position="174"/>
    </location>
</feature>
<gene>
    <name evidence="4" type="ORF">Prum_039210</name>
</gene>
<evidence type="ECO:0000259" key="3">
    <source>
        <dbReference type="PROSITE" id="PS51737"/>
    </source>
</evidence>
<dbReference type="InterPro" id="IPR050639">
    <property type="entry name" value="SSR_resolvase"/>
</dbReference>
<proteinExistence type="predicted"/>
<protein>
    <submittedName>
        <fullName evidence="4">Uncharacterized protein</fullName>
    </submittedName>
</protein>
<comment type="caution">
    <text evidence="4">The sequence shown here is derived from an EMBL/GenBank/DDBJ whole genome shotgun (WGS) entry which is preliminary data.</text>
</comment>
<dbReference type="Gene3D" id="3.90.1750.20">
    <property type="entry name" value="Putative Large Serine Recombinase, Chain B, Domain 2"/>
    <property type="match status" value="1"/>
</dbReference>
<dbReference type="InterPro" id="IPR038109">
    <property type="entry name" value="DNA_bind_recomb_sf"/>
</dbReference>
<sequence>MPSATPKPRRGKRRYTSTALGREPGLRRIAIYTRRSTDDEHQPFSIDAQLAALKNYIKSQPGWTLVLEFSDDASGATTERPDLQRALRAAKAGQYDVLLVVRVDRFSRRLSDLLDLLHELDEAGVAFCSATEPFDTSTPIGRMLVQLLGVFAEFERETIIDRVINGMSTKAGKGKWPGGTRPYGYHVDRDTQKLVPHPEEAPILRDIYRLYTQERLGTRAIATELNQRGVRNRTGKPWSGYTIARILDNPAYAGDIAYRDVYVTDAHTPLIDRSTFNTARDIAGARADAHTQRAASPSEYHLTGLITCPDCGRKYIGTAVRGRNARYRYYTCFSRNRYGAAGCNGVRLAADPTDTAVLQALYDFYTNAHTVLDKVITEARQEFHDTHADRHAELDAITAQINTTQTAIDRYHTAFENGTMDDATAGPRIQELRHKITQLKAHRDDLAASLEAEPAPPPPGTIERLRAYLHHTIAEGTSGERKRAIEALVAEIRINQEGRVIPIFKIPGQDAGIVIDDAGIRTATQPTGVRNGEVGGPPGTRTPNLRIKSPQLCH</sequence>
<dbReference type="PROSITE" id="PS51737">
    <property type="entry name" value="RECOMBINASE_DNA_BIND"/>
    <property type="match status" value="1"/>
</dbReference>
<dbReference type="Gene3D" id="3.40.50.1390">
    <property type="entry name" value="Resolvase, N-terminal catalytic domain"/>
    <property type="match status" value="1"/>
</dbReference>
<dbReference type="PANTHER" id="PTHR30461:SF23">
    <property type="entry name" value="DNA RECOMBINASE-RELATED"/>
    <property type="match status" value="1"/>
</dbReference>
<dbReference type="SUPFAM" id="SSF53041">
    <property type="entry name" value="Resolvase-like"/>
    <property type="match status" value="1"/>
</dbReference>